<feature type="compositionally biased region" description="Basic and acidic residues" evidence="1">
    <location>
        <begin position="9"/>
        <end position="25"/>
    </location>
</feature>
<dbReference type="AlphaFoldDB" id="A0A415P1D6"/>
<protein>
    <recommendedName>
        <fullName evidence="4">LtrC-like protein</fullName>
    </recommendedName>
</protein>
<evidence type="ECO:0008006" key="4">
    <source>
        <dbReference type="Google" id="ProtNLM"/>
    </source>
</evidence>
<reference evidence="2 3" key="1">
    <citation type="submission" date="2018-08" db="EMBL/GenBank/DDBJ databases">
        <title>A genome reference for cultivated species of the human gut microbiota.</title>
        <authorList>
            <person name="Zou Y."/>
            <person name="Xue W."/>
            <person name="Luo G."/>
        </authorList>
    </citation>
    <scope>NUCLEOTIDE SEQUENCE [LARGE SCALE GENOMIC DNA]</scope>
    <source>
        <strain evidence="2 3">AF35-6BH</strain>
    </source>
</reference>
<name>A0A415P1D6_9FIRM</name>
<organism evidence="2 3">
    <name type="scientific">Amedibacillus dolichus</name>
    <dbReference type="NCBI Taxonomy" id="31971"/>
    <lineage>
        <taxon>Bacteria</taxon>
        <taxon>Bacillati</taxon>
        <taxon>Bacillota</taxon>
        <taxon>Erysipelotrichia</taxon>
        <taxon>Erysipelotrichales</taxon>
        <taxon>Erysipelotrichaceae</taxon>
        <taxon>Amedibacillus</taxon>
    </lineage>
</organism>
<evidence type="ECO:0000313" key="2">
    <source>
        <dbReference type="EMBL" id="RHM06580.1"/>
    </source>
</evidence>
<gene>
    <name evidence="2" type="ORF">DWZ83_09565</name>
</gene>
<sequence length="306" mass="35929">MNNIYDVFNDEHTKPQQQERKPRLSKEEYAQMMKEKRQALFNMANEQTFKAVENPDQYLQYLKLQSILDYTVTNTLLVMAQNPNATILKDYTHWREMNKYVQKGAKGITILEPGKEYQRQDGSIGINYNPKTVFDISQLNGKDNNPPLPARFNIKELVGAIVHRVDIKPEIVSEDSDMPKDVYFDRDRNSLFVKNGLQPEAMLTGLIREYCFIDCADQFNSRSEARFMAESAAYMIAQKYGLVHYDKDFVNNIYHHFEGKEQKDIKGELENIKILKDSVVERMEHGIYVQQQNRQEKQTRRDSYSR</sequence>
<evidence type="ECO:0000313" key="3">
    <source>
        <dbReference type="Proteomes" id="UP000284868"/>
    </source>
</evidence>
<dbReference type="EMBL" id="QRPK01000078">
    <property type="protein sequence ID" value="RHM06580.1"/>
    <property type="molecule type" value="Genomic_DNA"/>
</dbReference>
<evidence type="ECO:0000256" key="1">
    <source>
        <dbReference type="SAM" id="MobiDB-lite"/>
    </source>
</evidence>
<comment type="caution">
    <text evidence="2">The sequence shown here is derived from an EMBL/GenBank/DDBJ whole genome shotgun (WGS) entry which is preliminary data.</text>
</comment>
<accession>A0A415P1D6</accession>
<dbReference type="OrthoDB" id="9803716at2"/>
<feature type="region of interest" description="Disordered" evidence="1">
    <location>
        <begin position="1"/>
        <end position="25"/>
    </location>
</feature>
<proteinExistence type="predicted"/>
<keyword evidence="3" id="KW-1185">Reference proteome</keyword>
<dbReference type="Proteomes" id="UP000284868">
    <property type="component" value="Unassembled WGS sequence"/>
</dbReference>
<dbReference type="RefSeq" id="WP_117517473.1">
    <property type="nucleotide sequence ID" value="NZ_QRPK01000078.1"/>
</dbReference>